<keyword evidence="2 4" id="KW-0808">Transferase</keyword>
<proteinExistence type="predicted"/>
<evidence type="ECO:0000256" key="4">
    <source>
        <dbReference type="PROSITE-ProRule" id="PRU00333"/>
    </source>
</evidence>
<comment type="cofactor">
    <cofactor evidence="3">
        <name>Zn(2+)</name>
        <dbReference type="ChEBI" id="CHEBI:29105"/>
    </cofactor>
    <text evidence="3">Binds 1 zinc ion per subunit.</text>
</comment>
<dbReference type="GO" id="GO:0009086">
    <property type="term" value="P:methionine biosynthetic process"/>
    <property type="evidence" value="ECO:0007669"/>
    <property type="project" value="InterPro"/>
</dbReference>
<evidence type="ECO:0000313" key="6">
    <source>
        <dbReference type="EMBL" id="CCI52076.1"/>
    </source>
</evidence>
<dbReference type="AlphaFoldDB" id="A0A077M4B6"/>
<dbReference type="STRING" id="1193518.BN13_1400006"/>
<dbReference type="GO" id="GO:0008168">
    <property type="term" value="F:methyltransferase activity"/>
    <property type="evidence" value="ECO:0007669"/>
    <property type="project" value="UniProtKB-UniRule"/>
</dbReference>
<name>A0A077M4B6_9MICO</name>
<dbReference type="GO" id="GO:0008270">
    <property type="term" value="F:zinc ion binding"/>
    <property type="evidence" value="ECO:0007669"/>
    <property type="project" value="InterPro"/>
</dbReference>
<evidence type="ECO:0000256" key="2">
    <source>
        <dbReference type="ARBA" id="ARBA00022679"/>
    </source>
</evidence>
<feature type="binding site" evidence="3 4">
    <location>
        <position position="280"/>
    </location>
    <ligand>
        <name>Zn(2+)</name>
        <dbReference type="ChEBI" id="CHEBI:29105"/>
    </ligand>
</feature>
<dbReference type="Proteomes" id="UP000035720">
    <property type="component" value="Unassembled WGS sequence"/>
</dbReference>
<protein>
    <submittedName>
        <fullName evidence="6">Homocysteine S-methyltransferase</fullName>
    </submittedName>
</protein>
<accession>A0A077M4B6</accession>
<evidence type="ECO:0000313" key="7">
    <source>
        <dbReference type="Proteomes" id="UP000035720"/>
    </source>
</evidence>
<dbReference type="RefSeq" id="WP_235434094.1">
    <property type="nucleotide sequence ID" value="NZ_HF571038.1"/>
</dbReference>
<comment type="caution">
    <text evidence="6">The sequence shown here is derived from an EMBL/GenBank/DDBJ whole genome shotgun (WGS) entry which is preliminary data.</text>
</comment>
<gene>
    <name evidence="6" type="ORF">BN13_1400006</name>
</gene>
<evidence type="ECO:0000256" key="1">
    <source>
        <dbReference type="ARBA" id="ARBA00022603"/>
    </source>
</evidence>
<sequence>MTDNRLTTLLAGRPAIIDGGYGWLLQERGLPPGEVAELWNAENPAAIEALHEEYAAAGARILTTNTFGGTRPRLAMSGLEARAYDLNKAGAEIARRVADRHDILVAGDIGPTGELMAPLGTMAEDEAIALFSEQIRALVDGGADLILIETMSDLAESRAAIAAAKAVAAELPIVATMSFDTNLRTMMGVTPTAAVHALAEAGADAVGANCGRGPEEMIRIAAELMAARGADDSVLLVAQSNAGLPQVQGDAFAYTVDPPAMGAHAQELREAGIDLIGACCGSSPEHIRAIATALN</sequence>
<organism evidence="6 7">
    <name type="scientific">Nostocoides jenkinsii Ben 74</name>
    <dbReference type="NCBI Taxonomy" id="1193518"/>
    <lineage>
        <taxon>Bacteria</taxon>
        <taxon>Bacillati</taxon>
        <taxon>Actinomycetota</taxon>
        <taxon>Actinomycetes</taxon>
        <taxon>Micrococcales</taxon>
        <taxon>Intrasporangiaceae</taxon>
        <taxon>Nostocoides</taxon>
    </lineage>
</organism>
<dbReference type="Gene3D" id="3.20.20.330">
    <property type="entry name" value="Homocysteine-binding-like domain"/>
    <property type="match status" value="1"/>
</dbReference>
<keyword evidence="7" id="KW-1185">Reference proteome</keyword>
<dbReference type="InterPro" id="IPR003726">
    <property type="entry name" value="HCY_dom"/>
</dbReference>
<dbReference type="EMBL" id="CAJC01000047">
    <property type="protein sequence ID" value="CCI52076.1"/>
    <property type="molecule type" value="Genomic_DNA"/>
</dbReference>
<dbReference type="GO" id="GO:0032259">
    <property type="term" value="P:methylation"/>
    <property type="evidence" value="ECO:0007669"/>
    <property type="project" value="UniProtKB-KW"/>
</dbReference>
<keyword evidence="3 4" id="KW-0479">Metal-binding</keyword>
<reference evidence="6 7" key="1">
    <citation type="journal article" date="2013" name="ISME J.">
        <title>A metabolic model for members of the genus Tetrasphaera involved in enhanced biological phosphorus removal.</title>
        <authorList>
            <person name="Kristiansen R."/>
            <person name="Nguyen H.T.T."/>
            <person name="Saunders A.M."/>
            <person name="Nielsen J.L."/>
            <person name="Wimmer R."/>
            <person name="Le V.Q."/>
            <person name="McIlroy S.J."/>
            <person name="Petrovski S."/>
            <person name="Seviour R.J."/>
            <person name="Calteau A."/>
            <person name="Nielsen K.L."/>
            <person name="Nielsen P.H."/>
        </authorList>
    </citation>
    <scope>NUCLEOTIDE SEQUENCE [LARGE SCALE GENOMIC DNA]</scope>
    <source>
        <strain evidence="6 7">Ben 74</strain>
    </source>
</reference>
<evidence type="ECO:0000259" key="5">
    <source>
        <dbReference type="PROSITE" id="PS50970"/>
    </source>
</evidence>
<dbReference type="PANTHER" id="PTHR11103">
    <property type="entry name" value="SLR1189 PROTEIN"/>
    <property type="match status" value="1"/>
</dbReference>
<dbReference type="PROSITE" id="PS50970">
    <property type="entry name" value="HCY"/>
    <property type="match status" value="1"/>
</dbReference>
<dbReference type="PIRSF" id="PIRSF037505">
    <property type="entry name" value="Betaine_HMT"/>
    <property type="match status" value="1"/>
</dbReference>
<dbReference type="Pfam" id="PF02574">
    <property type="entry name" value="S-methyl_trans"/>
    <property type="match status" value="1"/>
</dbReference>
<dbReference type="InterPro" id="IPR017226">
    <property type="entry name" value="BHMT-like"/>
</dbReference>
<dbReference type="SUPFAM" id="SSF82282">
    <property type="entry name" value="Homocysteine S-methyltransferase"/>
    <property type="match status" value="1"/>
</dbReference>
<feature type="domain" description="Hcy-binding" evidence="5">
    <location>
        <begin position="3"/>
        <end position="294"/>
    </location>
</feature>
<feature type="binding site" evidence="3 4">
    <location>
        <position position="279"/>
    </location>
    <ligand>
        <name>Zn(2+)</name>
        <dbReference type="ChEBI" id="CHEBI:29105"/>
    </ligand>
</feature>
<dbReference type="InterPro" id="IPR036589">
    <property type="entry name" value="HCY_dom_sf"/>
</dbReference>
<dbReference type="PANTHER" id="PTHR11103:SF18">
    <property type="entry name" value="SLR1189 PROTEIN"/>
    <property type="match status" value="1"/>
</dbReference>
<keyword evidence="1 4" id="KW-0489">Methyltransferase</keyword>
<evidence type="ECO:0000256" key="3">
    <source>
        <dbReference type="PIRSR" id="PIRSR037505-2"/>
    </source>
</evidence>
<feature type="binding site" evidence="3 4">
    <location>
        <position position="210"/>
    </location>
    <ligand>
        <name>Zn(2+)</name>
        <dbReference type="ChEBI" id="CHEBI:29105"/>
    </ligand>
</feature>
<keyword evidence="3 4" id="KW-0862">Zinc</keyword>